<keyword evidence="6" id="KW-0406">Ion transport</keyword>
<keyword evidence="4" id="KW-0813">Transport</keyword>
<dbReference type="Gene3D" id="1.10.287.80">
    <property type="entry name" value="ATP synthase, gamma subunit, helix hairpin domain"/>
    <property type="match status" value="1"/>
</dbReference>
<evidence type="ECO:0000256" key="2">
    <source>
        <dbReference type="ARBA" id="ARBA00004170"/>
    </source>
</evidence>
<sequence>MSLSRELQLHIGQLKEIRSILNSMKMLAFMETHKLQRFKTMQSQVVANIEHAALDFLNFYPGLETPSDHAAKFCILLGSERGFCGDFNESLINAVSDQAYTGIIAIGSRLCSRLEDGLNTKTVATLEGANVAEEVPTIINRLIDTIGTLHGKSTLQLTIVYHDNGANQIRRRQIFPPFTERDKNTVHYRNPPVLNLEPGGFFADLIEHYLFAALHQIFYISLMAENNSRLQHLEGAVNHLDDQTVKLQRKSQIYRQEEITEEIEVILLNTENL</sequence>
<accession>A0ABY3CGS8</accession>
<evidence type="ECO:0000256" key="8">
    <source>
        <dbReference type="ARBA" id="ARBA00023196"/>
    </source>
</evidence>
<dbReference type="Pfam" id="PF00231">
    <property type="entry name" value="ATP-synt"/>
    <property type="match status" value="1"/>
</dbReference>
<gene>
    <name evidence="10" type="ORF">EKO24_001640</name>
</gene>
<keyword evidence="11" id="KW-1185">Reference proteome</keyword>
<evidence type="ECO:0000256" key="7">
    <source>
        <dbReference type="ARBA" id="ARBA00023136"/>
    </source>
</evidence>
<proteinExistence type="inferred from homology"/>
<dbReference type="EMBL" id="RYFG02000009">
    <property type="protein sequence ID" value="TRX03012.1"/>
    <property type="molecule type" value="Genomic_DNA"/>
</dbReference>
<keyword evidence="7" id="KW-0472">Membrane</keyword>
<dbReference type="Gene3D" id="3.40.1380.10">
    <property type="match status" value="1"/>
</dbReference>
<organism evidence="10 11">
    <name type="scientific">Candidatus Methylobacter oryzae</name>
    <dbReference type="NCBI Taxonomy" id="2497749"/>
    <lineage>
        <taxon>Bacteria</taxon>
        <taxon>Pseudomonadati</taxon>
        <taxon>Pseudomonadota</taxon>
        <taxon>Gammaproteobacteria</taxon>
        <taxon>Methylococcales</taxon>
        <taxon>Methylococcaceae</taxon>
        <taxon>Methylobacter</taxon>
    </lineage>
</organism>
<comment type="similarity">
    <text evidence="3">Belongs to the ATPase gamma chain family.</text>
</comment>
<evidence type="ECO:0000256" key="9">
    <source>
        <dbReference type="ARBA" id="ARBA00023310"/>
    </source>
</evidence>
<evidence type="ECO:0000256" key="5">
    <source>
        <dbReference type="ARBA" id="ARBA00022781"/>
    </source>
</evidence>
<dbReference type="Proteomes" id="UP000733744">
    <property type="component" value="Unassembled WGS sequence"/>
</dbReference>
<dbReference type="InterPro" id="IPR000131">
    <property type="entry name" value="ATP_synth_F1_gsu"/>
</dbReference>
<keyword evidence="5" id="KW-0375">Hydrogen ion transport</keyword>
<dbReference type="SUPFAM" id="SSF52943">
    <property type="entry name" value="ATP synthase (F1-ATPase), gamma subunit"/>
    <property type="match status" value="1"/>
</dbReference>
<evidence type="ECO:0000313" key="10">
    <source>
        <dbReference type="EMBL" id="TRX03012.1"/>
    </source>
</evidence>
<evidence type="ECO:0000313" key="11">
    <source>
        <dbReference type="Proteomes" id="UP000733744"/>
    </source>
</evidence>
<protein>
    <submittedName>
        <fullName evidence="10">F0F1 ATP synthase subunit gamma</fullName>
    </submittedName>
</protein>
<evidence type="ECO:0000256" key="6">
    <source>
        <dbReference type="ARBA" id="ARBA00023065"/>
    </source>
</evidence>
<name>A0ABY3CGS8_9GAMM</name>
<comment type="function">
    <text evidence="1">Produces ATP from ADP in the presence of a proton gradient across the membrane. The gamma chain is believed to be important in regulating ATPase activity and the flow of protons through the CF(0) complex.</text>
</comment>
<evidence type="ECO:0000256" key="3">
    <source>
        <dbReference type="ARBA" id="ARBA00007681"/>
    </source>
</evidence>
<reference evidence="10 11" key="1">
    <citation type="journal article" date="2019" name="Antonie Van Leeuwenhoek">
        <title>Description of 'Ca. Methylobacter oryzae' KRF1, a novel species from the environmentally important Methylobacter clade 2.</title>
        <authorList>
            <person name="Khatri K."/>
            <person name="Mohite J.A."/>
            <person name="Pandit P.S."/>
            <person name="Bahulikar R."/>
            <person name="Rahalkar M.C."/>
        </authorList>
    </citation>
    <scope>NUCLEOTIDE SEQUENCE [LARGE SCALE GENOMIC DNA]</scope>
    <source>
        <strain evidence="10 11">KRF1</strain>
    </source>
</reference>
<dbReference type="RefSeq" id="WP_127027322.1">
    <property type="nucleotide sequence ID" value="NZ_RYFG02000009.1"/>
</dbReference>
<comment type="caution">
    <text evidence="10">The sequence shown here is derived from an EMBL/GenBank/DDBJ whole genome shotgun (WGS) entry which is preliminary data.</text>
</comment>
<evidence type="ECO:0000256" key="1">
    <source>
        <dbReference type="ARBA" id="ARBA00003456"/>
    </source>
</evidence>
<keyword evidence="8" id="KW-0139">CF(1)</keyword>
<evidence type="ECO:0000256" key="4">
    <source>
        <dbReference type="ARBA" id="ARBA00022448"/>
    </source>
</evidence>
<keyword evidence="9" id="KW-0066">ATP synthesis</keyword>
<dbReference type="InterPro" id="IPR035968">
    <property type="entry name" value="ATP_synth_F1_ATPase_gsu"/>
</dbReference>
<comment type="subcellular location">
    <subcellularLocation>
        <location evidence="2">Membrane</location>
        <topology evidence="2">Peripheral membrane protein</topology>
    </subcellularLocation>
</comment>